<gene>
    <name evidence="1" type="ORF">SAMN05443248_3099</name>
</gene>
<evidence type="ECO:0000313" key="1">
    <source>
        <dbReference type="EMBL" id="SHG92448.1"/>
    </source>
</evidence>
<accession>A0A1M5NSK9</accession>
<dbReference type="OrthoDB" id="3078754at2"/>
<dbReference type="Proteomes" id="UP000189796">
    <property type="component" value="Chromosome I"/>
</dbReference>
<dbReference type="RefSeq" id="WP_079602047.1">
    <property type="nucleotide sequence ID" value="NZ_LT670817.1"/>
</dbReference>
<dbReference type="SUPFAM" id="SSF53955">
    <property type="entry name" value="Lysozyme-like"/>
    <property type="match status" value="1"/>
</dbReference>
<dbReference type="InterPro" id="IPR023346">
    <property type="entry name" value="Lysozyme-like_dom_sf"/>
</dbReference>
<sequence>MDQALFGAALTRLWPHADMHIPGLTAAMIAQAPVLFPKYGLTSPVAIAIMMGEFTEECAGGEQVEEDLNYRAPVLHSQWPTHFTMAQALEMQHQPRLIANQAYNGRMGNRIGTDDGWDYRGRGPAQSTGEEAYALLTKLLGVDFINHPELINTREHFFEAGIVDFVKICGCLPYAQRGDEVNATRHLNGGLIGLKQREVSTSMWGHAFGVVLP</sequence>
<name>A0A1M5NSK9_9BRAD</name>
<organism evidence="1 2">
    <name type="scientific">Bradyrhizobium erythrophlei</name>
    <dbReference type="NCBI Taxonomy" id="1437360"/>
    <lineage>
        <taxon>Bacteria</taxon>
        <taxon>Pseudomonadati</taxon>
        <taxon>Pseudomonadota</taxon>
        <taxon>Alphaproteobacteria</taxon>
        <taxon>Hyphomicrobiales</taxon>
        <taxon>Nitrobacteraceae</taxon>
        <taxon>Bradyrhizobium</taxon>
    </lineage>
</organism>
<dbReference type="AlphaFoldDB" id="A0A1M5NSK9"/>
<protein>
    <submittedName>
        <fullName evidence="1">Putative chitinase</fullName>
    </submittedName>
</protein>
<proteinExistence type="predicted"/>
<reference evidence="1 2" key="1">
    <citation type="submission" date="2016-11" db="EMBL/GenBank/DDBJ databases">
        <authorList>
            <person name="Jaros S."/>
            <person name="Januszkiewicz K."/>
            <person name="Wedrychowicz H."/>
        </authorList>
    </citation>
    <scope>NUCLEOTIDE SEQUENCE [LARGE SCALE GENOMIC DNA]</scope>
    <source>
        <strain evidence="1 2">GAS138</strain>
    </source>
</reference>
<evidence type="ECO:0000313" key="2">
    <source>
        <dbReference type="Proteomes" id="UP000189796"/>
    </source>
</evidence>
<dbReference type="Gene3D" id="1.10.530.10">
    <property type="match status" value="1"/>
</dbReference>
<dbReference type="EMBL" id="LT670817">
    <property type="protein sequence ID" value="SHG92448.1"/>
    <property type="molecule type" value="Genomic_DNA"/>
</dbReference>